<name>A0A0N4ZHB9_PARTI</name>
<sequence>MPKDLLPVIEQIIESLKDSMFGLEDIFVPNKSIISIYFVTMESSTNELISGVKSKRTNDFTIAVSNGKKHFLYRCRGDKRAKKIRIINKALGGIVMVLKELKITGVTVIQSNSQLFMDNFLKRQKESKTLANVRCISVIDDNEMAVAINHASKIDTSDKIGKIL</sequence>
<keyword evidence="1" id="KW-1185">Reference proteome</keyword>
<reference evidence="2" key="1">
    <citation type="submission" date="2017-02" db="UniProtKB">
        <authorList>
            <consortium name="WormBaseParasite"/>
        </authorList>
    </citation>
    <scope>IDENTIFICATION</scope>
</reference>
<accession>A0A0N4ZHB9</accession>
<dbReference type="Proteomes" id="UP000038045">
    <property type="component" value="Unplaced"/>
</dbReference>
<evidence type="ECO:0000313" key="1">
    <source>
        <dbReference type="Proteomes" id="UP000038045"/>
    </source>
</evidence>
<evidence type="ECO:0000313" key="2">
    <source>
        <dbReference type="WBParaSite" id="PTRK_0000730400.1"/>
    </source>
</evidence>
<dbReference type="AlphaFoldDB" id="A0A0N4ZHB9"/>
<proteinExistence type="predicted"/>
<dbReference type="WBParaSite" id="PTRK_0000730400.1">
    <property type="protein sequence ID" value="PTRK_0000730400.1"/>
    <property type="gene ID" value="PTRK_0000730400"/>
</dbReference>
<protein>
    <submittedName>
        <fullName evidence="2">RNase H domain-containing protein</fullName>
    </submittedName>
</protein>
<organism evidence="1 2">
    <name type="scientific">Parastrongyloides trichosuri</name>
    <name type="common">Possum-specific nematode worm</name>
    <dbReference type="NCBI Taxonomy" id="131310"/>
    <lineage>
        <taxon>Eukaryota</taxon>
        <taxon>Metazoa</taxon>
        <taxon>Ecdysozoa</taxon>
        <taxon>Nematoda</taxon>
        <taxon>Chromadorea</taxon>
        <taxon>Rhabditida</taxon>
        <taxon>Tylenchina</taxon>
        <taxon>Panagrolaimomorpha</taxon>
        <taxon>Strongyloidoidea</taxon>
        <taxon>Strongyloididae</taxon>
        <taxon>Parastrongyloides</taxon>
    </lineage>
</organism>